<keyword evidence="10" id="KW-1185">Reference proteome</keyword>
<evidence type="ECO:0000313" key="10">
    <source>
        <dbReference type="Proteomes" id="UP000002384"/>
    </source>
</evidence>
<dbReference type="InterPro" id="IPR047647">
    <property type="entry name" value="ISAs1_transpos"/>
</dbReference>
<geneLocation type="plasmid" evidence="8 10">
    <name>pP742402</name>
</geneLocation>
<feature type="domain" description="Transposase IS4-like" evidence="1">
    <location>
        <begin position="107"/>
        <end position="346"/>
    </location>
</feature>
<accession>B7KKF6</accession>
<dbReference type="Proteomes" id="UP000002384">
    <property type="component" value="Plasmid pP742402"/>
</dbReference>
<evidence type="ECO:0000313" key="9">
    <source>
        <dbReference type="EMBL" id="ACK74095.1"/>
    </source>
</evidence>
<reference evidence="8" key="3">
    <citation type="submission" date="2008-12" db="EMBL/GenBank/DDBJ databases">
        <title>Complete sequence of plasmid2 of Cyanothece sp. PCC 7424.</title>
        <authorList>
            <consortium name="US DOE Joint Genome Institute"/>
            <person name="Lucas S."/>
            <person name="Copeland A."/>
            <person name="Lapidus A."/>
            <person name="Glavina del Rio T."/>
            <person name="Dalin E."/>
            <person name="Tice H."/>
            <person name="Bruce D."/>
            <person name="Goodwin L."/>
            <person name="Pitluck S."/>
            <person name="Chertkov O."/>
            <person name="Brettin T."/>
            <person name="Detter J.C."/>
            <person name="Han C."/>
            <person name="Larimer F."/>
            <person name="Land M."/>
            <person name="Hauser L."/>
            <person name="Kyrpides N."/>
            <person name="Mikhailova N."/>
            <person name="Liberton M."/>
            <person name="Stoeckel J."/>
            <person name="Banerjee A."/>
            <person name="Singh A."/>
            <person name="Page L."/>
            <person name="Sato H."/>
            <person name="Zhao L."/>
            <person name="Sherman L."/>
            <person name="Pakrasi H."/>
            <person name="Richardson P."/>
        </authorList>
    </citation>
    <scope>NUCLEOTIDE SEQUENCE</scope>
    <source>
        <strain evidence="8">PCC 7424</strain>
        <plasmid evidence="8">pP742402</plasmid>
    </source>
</reference>
<dbReference type="EMBL" id="CP001292">
    <property type="protein sequence ID" value="ACK73723.1"/>
    <property type="molecule type" value="Genomic_DNA"/>
</dbReference>
<dbReference type="Proteomes" id="UP000002384">
    <property type="component" value="Plasmid pP742401"/>
</dbReference>
<dbReference type="AlphaFoldDB" id="B7KKF6"/>
<dbReference type="KEGG" id="cyc:PCC7424_5401"/>
<dbReference type="OrthoDB" id="582614at2"/>
<name>B7KKF6_GLOC7</name>
<dbReference type="RefSeq" id="WP_012599486.1">
    <property type="nucleotide sequence ID" value="NC_011729.1"/>
</dbReference>
<evidence type="ECO:0000259" key="2">
    <source>
        <dbReference type="Pfam" id="PF13808"/>
    </source>
</evidence>
<dbReference type="KEGG" id="cyc:PCC7424_5802"/>
<dbReference type="GO" id="GO:0003677">
    <property type="term" value="F:DNA binding"/>
    <property type="evidence" value="ECO:0007669"/>
    <property type="project" value="InterPro"/>
</dbReference>
<gene>
    <name evidence="3" type="ordered locus">PCC7424_3911</name>
    <name evidence="8" type="ordered locus">PCC7424_5401</name>
    <name evidence="9" type="ordered locus">PCC7424_5528</name>
    <name evidence="4" type="ordered locus">PCC7424_5630</name>
    <name evidence="5" type="ordered locus">PCC7424_5649</name>
    <name evidence="6" type="ordered locus">PCC7424_5802</name>
    <name evidence="7" type="ordered locus">PCC7424_5832</name>
</gene>
<dbReference type="PANTHER" id="PTHR30298:SF0">
    <property type="entry name" value="PROTEIN YBFL-RELATED"/>
    <property type="match status" value="1"/>
</dbReference>
<dbReference type="NCBIfam" id="NF033564">
    <property type="entry name" value="transpos_ISAs1"/>
    <property type="match status" value="1"/>
</dbReference>
<evidence type="ECO:0000259" key="1">
    <source>
        <dbReference type="Pfam" id="PF01609"/>
    </source>
</evidence>
<evidence type="ECO:0000313" key="7">
    <source>
        <dbReference type="EMBL" id="ACK73890.1"/>
    </source>
</evidence>
<evidence type="ECO:0000313" key="8">
    <source>
        <dbReference type="EMBL" id="ACK73979.1"/>
    </source>
</evidence>
<dbReference type="KEGG" id="cyc:PCC7424_5528"/>
<reference evidence="10" key="4">
    <citation type="journal article" date="2011" name="MBio">
        <title>Novel metabolic attributes of the genus Cyanothece, comprising a group of unicellular nitrogen-fixing Cyanobacteria.</title>
        <authorList>
            <person name="Bandyopadhyay A."/>
            <person name="Elvitigala T."/>
            <person name="Welsh E."/>
            <person name="Stockel J."/>
            <person name="Liberton M."/>
            <person name="Min H."/>
            <person name="Sherman L.A."/>
            <person name="Pakrasi H.B."/>
        </authorList>
    </citation>
    <scope>NUCLEOTIDE SEQUENCE [LARGE SCALE GENOMIC DNA]</scope>
    <source>
        <strain evidence="10">PCC 7424</strain>
        <plasmid evidence="10">pP742401</plasmid>
        <plasmid evidence="10">pP742402</plasmid>
    </source>
</reference>
<dbReference type="InterPro" id="IPR032806">
    <property type="entry name" value="YbfD_N"/>
</dbReference>
<dbReference type="Proteomes" id="UP000002384">
    <property type="component" value="Chromosome"/>
</dbReference>
<organism evidence="3 10">
    <name type="scientific">Gloeothece citriformis (strain PCC 7424)</name>
    <name type="common">Cyanothece sp. (strain PCC 7424)</name>
    <dbReference type="NCBI Taxonomy" id="65393"/>
    <lineage>
        <taxon>Bacteria</taxon>
        <taxon>Bacillati</taxon>
        <taxon>Cyanobacteriota</taxon>
        <taxon>Cyanophyceae</taxon>
        <taxon>Oscillatoriophycideae</taxon>
        <taxon>Chroococcales</taxon>
        <taxon>Aphanothecaceae</taxon>
        <taxon>Gloeothece</taxon>
        <taxon>Gloeothece citriformis</taxon>
    </lineage>
</organism>
<dbReference type="Pfam" id="PF01609">
    <property type="entry name" value="DDE_Tnp_1"/>
    <property type="match status" value="1"/>
</dbReference>
<sequence>MKLRFKRTICDYFSDIKDPRLERRKRHKLIDIITITICAIISGVQQWTEIEAYGQAKSKWFKKMLELPNGIPSHDTFSRVFQILDPEELRKGFLKWVQSVYEITEGEIVPIDGKTLKGSSDMTNDQKAIHMVSAWASKNRLVLGQIKVDKKSNEITAIPTLLKLLKLKGCIVTIDAMGCQRKIVDEIVKQEADYLITVKKNQSSLYKILEELFKPTLNSKNLPPNAQVDCEDNWDHGRDERRDVTVLNNIQPVTDLSSKWKNLKSIIKVEYVQFDSKGKMKYNRRYFISSLLLDAKSFAKIIRTHWTIENQMNWVLDVQLGEDASRIRKGHSPENLAIIRHLALSLINQETTLKKSVKGKQNKAGWDNNYLSKILAI</sequence>
<dbReference type="eggNOG" id="COG5433">
    <property type="taxonomic scope" value="Bacteria"/>
</dbReference>
<dbReference type="EMBL" id="CP001292">
    <property type="protein sequence ID" value="ACK73890.1"/>
    <property type="molecule type" value="Genomic_DNA"/>
</dbReference>
<feature type="domain" description="H repeat-associated protein N-terminal" evidence="2">
    <location>
        <begin position="11"/>
        <end position="97"/>
    </location>
</feature>
<keyword evidence="4" id="KW-0614">Plasmid</keyword>
<dbReference type="KEGG" id="cyc:PCC7424_3911"/>
<evidence type="ECO:0000313" key="6">
    <source>
        <dbReference type="EMBL" id="ACK73863.1"/>
    </source>
</evidence>
<dbReference type="EMBL" id="CP001292">
    <property type="protein sequence ID" value="ACK73706.1"/>
    <property type="molecule type" value="Genomic_DNA"/>
</dbReference>
<dbReference type="EMBL" id="CP001292">
    <property type="protein sequence ID" value="ACK73863.1"/>
    <property type="molecule type" value="Genomic_DNA"/>
</dbReference>
<reference evidence="3" key="1">
    <citation type="submission" date="2008-12" db="EMBL/GenBank/DDBJ databases">
        <title>Complete sequence of chromosome Cyanothece sp. PCC 7424.</title>
        <authorList>
            <consortium name="US DOE Joint Genome Institute"/>
            <person name="Lucas S."/>
            <person name="Copeland A."/>
            <person name="Lapidus A."/>
            <person name="Glavina del Rio T."/>
            <person name="Dalin E."/>
            <person name="Tice H."/>
            <person name="Bruce D."/>
            <person name="Goodwin L."/>
            <person name="Pitluck S."/>
            <person name="Chertkov O."/>
            <person name="Brettin T."/>
            <person name="Detter J.C."/>
            <person name="Han C."/>
            <person name="Larimer F."/>
            <person name="Land M."/>
            <person name="Hauser L."/>
            <person name="Kyrpides N."/>
            <person name="Mikhailova N."/>
            <person name="Liberton M."/>
            <person name="Stoeckel J."/>
            <person name="Banerjee A."/>
            <person name="Singh A."/>
            <person name="Page L."/>
            <person name="Sato H."/>
            <person name="Zhao L."/>
            <person name="Sherman L."/>
            <person name="Pakrasi H."/>
            <person name="Richardson P."/>
        </authorList>
    </citation>
    <scope>NUCLEOTIDE SEQUENCE</scope>
    <source>
        <strain evidence="3">PCC 7424</strain>
    </source>
</reference>
<dbReference type="EMBL" id="CP001293">
    <property type="protein sequence ID" value="ACK74095.1"/>
    <property type="molecule type" value="Genomic_DNA"/>
</dbReference>
<proteinExistence type="predicted"/>
<protein>
    <submittedName>
        <fullName evidence="3">Transposase ISAs1 family protein</fullName>
    </submittedName>
</protein>
<dbReference type="EMBL" id="CP001291">
    <property type="protein sequence ID" value="ACK72289.1"/>
    <property type="molecule type" value="Genomic_DNA"/>
</dbReference>
<evidence type="ECO:0000313" key="3">
    <source>
        <dbReference type="EMBL" id="ACK72289.1"/>
    </source>
</evidence>
<dbReference type="HOGENOM" id="CLU_046404_0_1_3"/>
<geneLocation type="plasmid" evidence="4 10">
    <name>pP742401</name>
</geneLocation>
<dbReference type="EMBL" id="CP001293">
    <property type="protein sequence ID" value="ACK73979.1"/>
    <property type="molecule type" value="Genomic_DNA"/>
</dbReference>
<dbReference type="KEGG" id="cyc:PCC7424_5630"/>
<dbReference type="PANTHER" id="PTHR30298">
    <property type="entry name" value="H REPEAT-ASSOCIATED PREDICTED TRANSPOSASE"/>
    <property type="match status" value="1"/>
</dbReference>
<dbReference type="KEGG" id="cyc:PCC7424_5832"/>
<dbReference type="InterPro" id="IPR002559">
    <property type="entry name" value="Transposase_11"/>
</dbReference>
<dbReference type="KEGG" id="cyc:PCC7424_5649"/>
<reference evidence="4" key="2">
    <citation type="submission" date="2008-12" db="EMBL/GenBank/DDBJ databases">
        <title>Complete sequence of plasmid1 of Cyanothece sp. PCC 7424.</title>
        <authorList>
            <consortium name="US DOE Joint Genome Institute"/>
            <person name="Lucas S."/>
            <person name="Copeland A."/>
            <person name="Lapidus A."/>
            <person name="Glavina del Rio T."/>
            <person name="Dalin E."/>
            <person name="Tice H."/>
            <person name="Bruce D."/>
            <person name="Goodwin L."/>
            <person name="Pitluck S."/>
            <person name="Chertkov O."/>
            <person name="Brettin T."/>
            <person name="Detter J.C."/>
            <person name="Han C."/>
            <person name="Larimer F."/>
            <person name="Land M."/>
            <person name="Hauser L."/>
            <person name="Kyrpides N."/>
            <person name="Mikhailova N."/>
            <person name="Liberton M."/>
            <person name="Stoeckel J."/>
            <person name="Banerjee A."/>
            <person name="Singh A."/>
            <person name="Page L."/>
            <person name="Sato H."/>
            <person name="Zhao L."/>
            <person name="Sherman L."/>
            <person name="Pakrasi H."/>
            <person name="Richardson P."/>
        </authorList>
    </citation>
    <scope>NUCLEOTIDE SEQUENCE</scope>
    <source>
        <strain evidence="4">PCC 7424</strain>
        <plasmid evidence="4">pP742401</plasmid>
    </source>
</reference>
<dbReference type="Pfam" id="PF13808">
    <property type="entry name" value="DDE_Tnp_1_assoc"/>
    <property type="match status" value="1"/>
</dbReference>
<dbReference type="STRING" id="65393.PCC7424_3911"/>
<dbReference type="GO" id="GO:0006313">
    <property type="term" value="P:DNA transposition"/>
    <property type="evidence" value="ECO:0007669"/>
    <property type="project" value="InterPro"/>
</dbReference>
<evidence type="ECO:0000313" key="4">
    <source>
        <dbReference type="EMBL" id="ACK73706.1"/>
    </source>
</evidence>
<dbReference type="GO" id="GO:0004803">
    <property type="term" value="F:transposase activity"/>
    <property type="evidence" value="ECO:0007669"/>
    <property type="project" value="InterPro"/>
</dbReference>
<dbReference type="InterPro" id="IPR051698">
    <property type="entry name" value="Transposase_11-like"/>
</dbReference>
<evidence type="ECO:0000313" key="5">
    <source>
        <dbReference type="EMBL" id="ACK73723.1"/>
    </source>
</evidence>